<proteinExistence type="predicted"/>
<name>A0A6G4A3K0_9BACL</name>
<dbReference type="AlphaFoldDB" id="A0A6G4A3K0"/>
<dbReference type="InterPro" id="IPR028994">
    <property type="entry name" value="Integrin_alpha_N"/>
</dbReference>
<accession>A0A6G4A3K0</accession>
<sequence>MVNYLNYSDPLIIVWRKGDASDPYSDKSESWKVINNVVTLAEIPDEFNHVVISGYTEVRSEDVSIPASNQFIVNYQNGMITFNASENGKTISAQYKGKGIILYPASRIYVETDVPNIFKTLQEVVNNSQGIADALKNLTEVLASAKLTKSELETDITVGNALKTSLGSIISDANSIKMELSKLLADVAPAKSLIDASVTTANTLKTALDESITSAGAKKNDLEGSITTGSALKLALDTAITDGGALKTGLDGDLSQGNKLKVDLDTLINTATTQKTDLDTVITTATNKKIALDESVKSSEASKNSLDASVASAAAAKAGIDSSVSAASTLKTNLDASISTGATLKTGLDGTVTNAVAINTTLNGSVIAGQNKIEQVDSKLGEMTTAINNTNSAIGNSNDVAVRLSVFENFSGTKVYYPLNKVAYSGSSYVCIKETTAGTLPSNQIFWTMIAQAGSGNVSSVNGDGTGDLIVANPTSAVQIALNTGIGANKIVKQDSSGKVTADILKDGDTNLVVTSMDKTKWDRIADSVSKTSLAVPNGVATLGSDGLVPVSQLPKISSLTVVNTNEEFEALKPQAHSVGDAVMVKNFINRLDVPKILSSTVVTGSGSQYIPAGTSTFYVEGLNSDGKTSGVTAAYAIPQGSNPTPSSSYTLQMTISIPANVVTIKVYVKYGSITKTFSLSGVNSIPVTPNTQYIFDPTVGSWTTGFTGSTLPTSNTVQPPETTIFTWNGNLFIQDVTKTKVAASLGYYPAQTYIVDSMTVLNNIKGLNNGDRGYVKKISSSSTYTTLTSDLKAYFTVKNDRGGFNSDIKFAILTTTDLGESAPVYVDIAIPSGGYSNARVDINFSGHKLLSRAKNVTVLRSTDGGVLWYLVKSSPIILGQWVTTDSGFATANLTKTFTANASDLYVKQSTFTYDSTIQSWIRDSNTSRVINVFLPSDLPSISSVSNIGDIGVVYASSQEVQIPKPLATVSNITLSRDANIVSSIGTGSTMDLHFAFTAFTDVGETDATFVKIPKADLPSGSGNIIATINVSDIYPSGSYGIRVYATVTSSEVTPSNSNFKLAGVLTGGYDSFIYNFSWKGNESPPTVNTAYKNKYSSMYYFDGALHQKAYSLSPTELSNVMSSGNFQFKNNIYIGTTAPLNPTPNMIWIDTTY</sequence>
<organism evidence="1">
    <name type="scientific">Paenibacillus sp. SYP-B3998</name>
    <dbReference type="NCBI Taxonomy" id="2678564"/>
    <lineage>
        <taxon>Bacteria</taxon>
        <taxon>Bacillati</taxon>
        <taxon>Bacillota</taxon>
        <taxon>Bacilli</taxon>
        <taxon>Bacillales</taxon>
        <taxon>Paenibacillaceae</taxon>
        <taxon>Paenibacillus</taxon>
    </lineage>
</organism>
<protein>
    <submittedName>
        <fullName evidence="1">Uncharacterized protein</fullName>
    </submittedName>
</protein>
<dbReference type="RefSeq" id="WP_163950635.1">
    <property type="nucleotide sequence ID" value="NZ_JAAIKC010000008.1"/>
</dbReference>
<gene>
    <name evidence="1" type="ORF">GK047_19690</name>
</gene>
<reference evidence="1" key="1">
    <citation type="submission" date="2020-02" db="EMBL/GenBank/DDBJ databases">
        <authorList>
            <person name="Shen X.-R."/>
            <person name="Zhang Y.-X."/>
        </authorList>
    </citation>
    <scope>NUCLEOTIDE SEQUENCE</scope>
    <source>
        <strain evidence="1">SYP-B3998</strain>
    </source>
</reference>
<comment type="caution">
    <text evidence="1">The sequence shown here is derived from an EMBL/GenBank/DDBJ whole genome shotgun (WGS) entry which is preliminary data.</text>
</comment>
<evidence type="ECO:0000313" key="1">
    <source>
        <dbReference type="EMBL" id="NEW08227.1"/>
    </source>
</evidence>
<dbReference type="SUPFAM" id="SSF69318">
    <property type="entry name" value="Integrin alpha N-terminal domain"/>
    <property type="match status" value="1"/>
</dbReference>
<dbReference type="EMBL" id="JAAIKC010000008">
    <property type="protein sequence ID" value="NEW08227.1"/>
    <property type="molecule type" value="Genomic_DNA"/>
</dbReference>